<reference evidence="2" key="1">
    <citation type="journal article" date="2019" name="Int. J. Syst. Evol. Microbiol.">
        <title>The Global Catalogue of Microorganisms (GCM) 10K type strain sequencing project: providing services to taxonomists for standard genome sequencing and annotation.</title>
        <authorList>
            <consortium name="The Broad Institute Genomics Platform"/>
            <consortium name="The Broad Institute Genome Sequencing Center for Infectious Disease"/>
            <person name="Wu L."/>
            <person name="Ma J."/>
        </authorList>
    </citation>
    <scope>NUCLEOTIDE SEQUENCE [LARGE SCALE GENOMIC DNA]</scope>
    <source>
        <strain evidence="2">CCUG 56098</strain>
    </source>
</reference>
<keyword evidence="2" id="KW-1185">Reference proteome</keyword>
<name>A0ABW3KPM9_9FLAO</name>
<organism evidence="1 2">
    <name type="scientific">Winogradskyella rapida</name>
    <dbReference type="NCBI Taxonomy" id="549701"/>
    <lineage>
        <taxon>Bacteria</taxon>
        <taxon>Pseudomonadati</taxon>
        <taxon>Bacteroidota</taxon>
        <taxon>Flavobacteriia</taxon>
        <taxon>Flavobacteriales</taxon>
        <taxon>Flavobacteriaceae</taxon>
        <taxon>Winogradskyella</taxon>
    </lineage>
</organism>
<sequence length="51" mass="5817">MQSAGLETVTDNSSKRNFMLLTEFIEKKDNQYLFKGIGDTRSNVIIENYVG</sequence>
<dbReference type="EMBL" id="JBHTKM010000017">
    <property type="protein sequence ID" value="MFD1015407.1"/>
    <property type="molecule type" value="Genomic_DNA"/>
</dbReference>
<evidence type="ECO:0000313" key="1">
    <source>
        <dbReference type="EMBL" id="MFD1015407.1"/>
    </source>
</evidence>
<accession>A0ABW3KPM9</accession>
<evidence type="ECO:0000313" key="2">
    <source>
        <dbReference type="Proteomes" id="UP001597086"/>
    </source>
</evidence>
<gene>
    <name evidence="1" type="ORF">ACFQ13_05690</name>
</gene>
<protein>
    <submittedName>
        <fullName evidence="1">Uncharacterized protein</fullName>
    </submittedName>
</protein>
<dbReference type="Proteomes" id="UP001597086">
    <property type="component" value="Unassembled WGS sequence"/>
</dbReference>
<dbReference type="RefSeq" id="WP_386115029.1">
    <property type="nucleotide sequence ID" value="NZ_JBHTKM010000017.1"/>
</dbReference>
<comment type="caution">
    <text evidence="1">The sequence shown here is derived from an EMBL/GenBank/DDBJ whole genome shotgun (WGS) entry which is preliminary data.</text>
</comment>
<proteinExistence type="predicted"/>